<dbReference type="Pfam" id="PF00563">
    <property type="entry name" value="EAL"/>
    <property type="match status" value="1"/>
</dbReference>
<dbReference type="CDD" id="cd01948">
    <property type="entry name" value="EAL"/>
    <property type="match status" value="1"/>
</dbReference>
<evidence type="ECO:0000313" key="2">
    <source>
        <dbReference type="EMBL" id="VYU75786.1"/>
    </source>
</evidence>
<protein>
    <submittedName>
        <fullName evidence="2">Putative membrane protein YjcC</fullName>
    </submittedName>
</protein>
<reference evidence="2" key="1">
    <citation type="submission" date="2019-11" db="EMBL/GenBank/DDBJ databases">
        <authorList>
            <person name="Feng L."/>
        </authorList>
    </citation>
    <scope>NUCLEOTIDE SEQUENCE</scope>
    <source>
        <strain evidence="2">EMassiliensisLFYP7</strain>
    </source>
</reference>
<feature type="domain" description="EAL" evidence="1">
    <location>
        <begin position="1"/>
        <end position="243"/>
    </location>
</feature>
<gene>
    <name evidence="2" type="primary">yjcC_3</name>
    <name evidence="2" type="ORF">EMLFYP7_03941</name>
</gene>
<sequence length="243" mass="27435">MLFRFKQALNDGKLFLEYQPVYASATGNIVGVEALLRWRDARFGNVCPETFIALAVANDLIESVSLFVLKKAVSEMAAWVKQHALYLSVNILPADLASTRFRSKLLALLEQYELPPAAIMLEIVEAEYQDLIALRQNVDAFRKLGFRIALDDFGKGCSNFERLLGVPVSDLKIDKCLTDTLLSSGRNLGGIIDCLYQLPMRLVFEGIENQQQAALVEERYPRSSMQGWYFSRALPMERIAMQM</sequence>
<dbReference type="RefSeq" id="WP_156567221.1">
    <property type="nucleotide sequence ID" value="NZ_CACRTZ010000037.1"/>
</dbReference>
<dbReference type="SUPFAM" id="SSF141868">
    <property type="entry name" value="EAL domain-like"/>
    <property type="match status" value="1"/>
</dbReference>
<name>A0A6N3HGB6_9ENTR</name>
<proteinExistence type="predicted"/>
<dbReference type="Gene3D" id="3.20.20.450">
    <property type="entry name" value="EAL domain"/>
    <property type="match status" value="1"/>
</dbReference>
<dbReference type="GO" id="GO:0071111">
    <property type="term" value="F:cyclic-guanylate-specific phosphodiesterase activity"/>
    <property type="evidence" value="ECO:0007669"/>
    <property type="project" value="InterPro"/>
</dbReference>
<dbReference type="AlphaFoldDB" id="A0A6N3HGB6"/>
<accession>A0A6N3HGB6</accession>
<evidence type="ECO:0000259" key="1">
    <source>
        <dbReference type="PROSITE" id="PS50883"/>
    </source>
</evidence>
<dbReference type="InterPro" id="IPR050706">
    <property type="entry name" value="Cyclic-di-GMP_PDE-like"/>
</dbReference>
<dbReference type="EMBL" id="CACRTZ010000037">
    <property type="protein sequence ID" value="VYU75786.1"/>
    <property type="molecule type" value="Genomic_DNA"/>
</dbReference>
<dbReference type="PANTHER" id="PTHR33121:SF79">
    <property type="entry name" value="CYCLIC DI-GMP PHOSPHODIESTERASE PDED-RELATED"/>
    <property type="match status" value="1"/>
</dbReference>
<organism evidence="2">
    <name type="scientific">Phytobacter massiliensis</name>
    <dbReference type="NCBI Taxonomy" id="1485952"/>
    <lineage>
        <taxon>Bacteria</taxon>
        <taxon>Pseudomonadati</taxon>
        <taxon>Pseudomonadota</taxon>
        <taxon>Gammaproteobacteria</taxon>
        <taxon>Enterobacterales</taxon>
        <taxon>Enterobacteriaceae</taxon>
        <taxon>Phytobacter</taxon>
    </lineage>
</organism>
<dbReference type="PROSITE" id="PS50883">
    <property type="entry name" value="EAL"/>
    <property type="match status" value="1"/>
</dbReference>
<dbReference type="InterPro" id="IPR001633">
    <property type="entry name" value="EAL_dom"/>
</dbReference>
<dbReference type="SMART" id="SM00052">
    <property type="entry name" value="EAL"/>
    <property type="match status" value="1"/>
</dbReference>
<dbReference type="PANTHER" id="PTHR33121">
    <property type="entry name" value="CYCLIC DI-GMP PHOSPHODIESTERASE PDEF"/>
    <property type="match status" value="1"/>
</dbReference>
<dbReference type="InterPro" id="IPR035919">
    <property type="entry name" value="EAL_sf"/>
</dbReference>